<dbReference type="InterPro" id="IPR037026">
    <property type="entry name" value="Vgr_OB-fold_dom_sf"/>
</dbReference>
<accession>A0ABU6HMG0</accession>
<gene>
    <name evidence="2" type="ORF">SOP96_00595</name>
</gene>
<feature type="domain" description="Gp5/Type VI secretion system Vgr protein OB-fold" evidence="1">
    <location>
        <begin position="2"/>
        <end position="34"/>
    </location>
</feature>
<evidence type="ECO:0000313" key="2">
    <source>
        <dbReference type="EMBL" id="MEC3874209.1"/>
    </source>
</evidence>
<dbReference type="InterPro" id="IPR006531">
    <property type="entry name" value="Gp5/Vgr_OB"/>
</dbReference>
<evidence type="ECO:0000313" key="3">
    <source>
        <dbReference type="Proteomes" id="UP001348397"/>
    </source>
</evidence>
<comment type="caution">
    <text evidence="2">The sequence shown here is derived from an EMBL/GenBank/DDBJ whole genome shotgun (WGS) entry which is preliminary data.</text>
</comment>
<reference evidence="2 3" key="1">
    <citation type="submission" date="2024-01" db="EMBL/GenBank/DDBJ databases">
        <title>Chryseobacterium sp. T9W2-O.</title>
        <authorList>
            <person name="Maltman C."/>
        </authorList>
    </citation>
    <scope>NUCLEOTIDE SEQUENCE [LARGE SCALE GENOMIC DNA]</scope>
    <source>
        <strain evidence="2 3">T9W2-O</strain>
    </source>
</reference>
<dbReference type="Proteomes" id="UP001348397">
    <property type="component" value="Unassembled WGS sequence"/>
</dbReference>
<proteinExistence type="predicted"/>
<organism evidence="2 3">
    <name type="scientific">Chryseobacterium salviniae</name>
    <dbReference type="NCBI Taxonomy" id="3101750"/>
    <lineage>
        <taxon>Bacteria</taxon>
        <taxon>Pseudomonadati</taxon>
        <taxon>Bacteroidota</taxon>
        <taxon>Flavobacteriia</taxon>
        <taxon>Flavobacteriales</taxon>
        <taxon>Weeksellaceae</taxon>
        <taxon>Chryseobacterium group</taxon>
        <taxon>Chryseobacterium</taxon>
    </lineage>
</organism>
<protein>
    <submittedName>
        <fullName evidence="2">Phage baseplate assembly protein V</fullName>
    </submittedName>
</protein>
<dbReference type="Gene3D" id="2.40.50.230">
    <property type="entry name" value="Gp5 N-terminal domain"/>
    <property type="match status" value="1"/>
</dbReference>
<dbReference type="Pfam" id="PF04717">
    <property type="entry name" value="Phage_base_V"/>
    <property type="match status" value="1"/>
</dbReference>
<keyword evidence="3" id="KW-1185">Reference proteome</keyword>
<name>A0ABU6HMG0_9FLAO</name>
<sequence length="90" mass="10326">MGKGFHFIPEIGEEVLVGFEGGNAEKPFIMGTHYNEIQRRHDLFDKGSFCRRERISIYSGNDKFITGAEPGIILNYTIRCQMKISGENRR</sequence>
<dbReference type="EMBL" id="JAYLAA010000001">
    <property type="protein sequence ID" value="MEC3874209.1"/>
    <property type="molecule type" value="Genomic_DNA"/>
</dbReference>
<dbReference type="SUPFAM" id="SSF69255">
    <property type="entry name" value="gp5 N-terminal domain-like"/>
    <property type="match status" value="1"/>
</dbReference>
<evidence type="ECO:0000259" key="1">
    <source>
        <dbReference type="Pfam" id="PF04717"/>
    </source>
</evidence>